<dbReference type="EMBL" id="JAKCXM010000171">
    <property type="protein sequence ID" value="KAJ0399802.1"/>
    <property type="molecule type" value="Genomic_DNA"/>
</dbReference>
<sequence>MTSVGVKYKRLPVHADTPCSAGRQQPNVRVGILEYAVTVASRFYFSHFYRIIYFFTVMASLTCIAWTAWNHWTIPSSLMFIALEIAVSALLVFEVVLRMIAFRQKMPSN</sequence>
<reference evidence="2" key="1">
    <citation type="submission" date="2021-12" db="EMBL/GenBank/DDBJ databases">
        <title>Prjna785345.</title>
        <authorList>
            <person name="Rujirawat T."/>
            <person name="Krajaejun T."/>
        </authorList>
    </citation>
    <scope>NUCLEOTIDE SEQUENCE</scope>
    <source>
        <strain evidence="2">Pi057C3</strain>
    </source>
</reference>
<organism evidence="2 3">
    <name type="scientific">Pythium insidiosum</name>
    <name type="common">Pythiosis disease agent</name>
    <dbReference type="NCBI Taxonomy" id="114742"/>
    <lineage>
        <taxon>Eukaryota</taxon>
        <taxon>Sar</taxon>
        <taxon>Stramenopiles</taxon>
        <taxon>Oomycota</taxon>
        <taxon>Peronosporomycetes</taxon>
        <taxon>Pythiales</taxon>
        <taxon>Pythiaceae</taxon>
        <taxon>Pythium</taxon>
    </lineage>
</organism>
<dbReference type="Proteomes" id="UP001209570">
    <property type="component" value="Unassembled WGS sequence"/>
</dbReference>
<dbReference type="PANTHER" id="PTHR38483:SF1">
    <property type="entry name" value="ION TRANSPORT DOMAIN-CONTAINING PROTEIN"/>
    <property type="match status" value="1"/>
</dbReference>
<dbReference type="PANTHER" id="PTHR38483">
    <property type="entry name" value="CHROMOSOME 1, WHOLE GENOME SHOTGUN SEQUENCE"/>
    <property type="match status" value="1"/>
</dbReference>
<evidence type="ECO:0000313" key="2">
    <source>
        <dbReference type="EMBL" id="KAJ0399802.1"/>
    </source>
</evidence>
<name>A0AAD5Q6D4_PYTIN</name>
<feature type="transmembrane region" description="Helical" evidence="1">
    <location>
        <begin position="51"/>
        <end position="72"/>
    </location>
</feature>
<keyword evidence="3" id="KW-1185">Reference proteome</keyword>
<comment type="caution">
    <text evidence="2">The sequence shown here is derived from an EMBL/GenBank/DDBJ whole genome shotgun (WGS) entry which is preliminary data.</text>
</comment>
<keyword evidence="1" id="KW-0472">Membrane</keyword>
<protein>
    <recommendedName>
        <fullName evidence="4">Transmembrane protein</fullName>
    </recommendedName>
</protein>
<accession>A0AAD5Q6D4</accession>
<proteinExistence type="predicted"/>
<gene>
    <name evidence="2" type="ORF">P43SY_002947</name>
</gene>
<keyword evidence="1" id="KW-0812">Transmembrane</keyword>
<feature type="transmembrane region" description="Helical" evidence="1">
    <location>
        <begin position="78"/>
        <end position="97"/>
    </location>
</feature>
<evidence type="ECO:0008006" key="4">
    <source>
        <dbReference type="Google" id="ProtNLM"/>
    </source>
</evidence>
<dbReference type="AlphaFoldDB" id="A0AAD5Q6D4"/>
<evidence type="ECO:0000256" key="1">
    <source>
        <dbReference type="SAM" id="Phobius"/>
    </source>
</evidence>
<evidence type="ECO:0000313" key="3">
    <source>
        <dbReference type="Proteomes" id="UP001209570"/>
    </source>
</evidence>
<keyword evidence="1" id="KW-1133">Transmembrane helix</keyword>